<dbReference type="EMBL" id="CP022310">
    <property type="protein sequence ID" value="QDI68237.1"/>
    <property type="molecule type" value="Genomic_DNA"/>
</dbReference>
<accession>A0A514JLN2</accession>
<proteinExistence type="predicted"/>
<dbReference type="Pfam" id="PF01636">
    <property type="entry name" value="APH"/>
    <property type="match status" value="1"/>
</dbReference>
<dbReference type="SUPFAM" id="SSF56112">
    <property type="entry name" value="Protein kinase-like (PK-like)"/>
    <property type="match status" value="1"/>
</dbReference>
<dbReference type="Gene3D" id="1.20.1270.170">
    <property type="match status" value="1"/>
</dbReference>
<dbReference type="Proteomes" id="UP000316215">
    <property type="component" value="Chromosome"/>
</dbReference>
<keyword evidence="2" id="KW-0808">Transferase</keyword>
<evidence type="ECO:0000259" key="1">
    <source>
        <dbReference type="Pfam" id="PF01636"/>
    </source>
</evidence>
<organism evidence="2 3">
    <name type="scientific">Streptomyces calvus</name>
    <dbReference type="NCBI Taxonomy" id="67282"/>
    <lineage>
        <taxon>Bacteria</taxon>
        <taxon>Bacillati</taxon>
        <taxon>Actinomycetota</taxon>
        <taxon>Actinomycetes</taxon>
        <taxon>Kitasatosporales</taxon>
        <taxon>Streptomycetaceae</taxon>
        <taxon>Streptomyces</taxon>
    </lineage>
</organism>
<keyword evidence="3" id="KW-1185">Reference proteome</keyword>
<evidence type="ECO:0000313" key="2">
    <source>
        <dbReference type="EMBL" id="QDI68237.1"/>
    </source>
</evidence>
<dbReference type="Gene3D" id="3.30.200.70">
    <property type="match status" value="1"/>
</dbReference>
<dbReference type="AlphaFoldDB" id="A0A514JLN2"/>
<name>A0A514JLN2_9ACTN</name>
<dbReference type="KEGG" id="sast:CD934_05825"/>
<dbReference type="GO" id="GO:0016740">
    <property type="term" value="F:transferase activity"/>
    <property type="evidence" value="ECO:0007669"/>
    <property type="project" value="UniProtKB-KW"/>
</dbReference>
<dbReference type="InterPro" id="IPR002575">
    <property type="entry name" value="Aminoglycoside_PTrfase"/>
</dbReference>
<gene>
    <name evidence="2" type="ORF">CD934_05825</name>
</gene>
<reference evidence="2 3" key="1">
    <citation type="submission" date="2017-07" db="EMBL/GenBank/DDBJ databases">
        <title>The Complete Genome of Streptomyces asterosporus-ZSY.</title>
        <authorList>
            <person name="Zhang S."/>
        </authorList>
    </citation>
    <scope>NUCLEOTIDE SEQUENCE [LARGE SCALE GENOMIC DNA]</scope>
    <source>
        <strain evidence="2 3">DSM 41452</strain>
    </source>
</reference>
<dbReference type="InterPro" id="IPR011009">
    <property type="entry name" value="Kinase-like_dom_sf"/>
</dbReference>
<sequence length="291" mass="31884">MQAPEVRRATAAALSTAAALGLTADEATVLNNSNKLTLRLLPCDVVARVAPAAEQVAQFEVDLARHLVASGCPVAAPDPRVEPRVHERDGFVITLWTYHPPVTPHEVPPADFAAALERLHTGMRTLGVAAPHFTERVARAQELLADRDRTPELADPDRELLAETLRTAGRLIAERGGTEQLLHGEPHPGNLLATEQGLLFIDLETCCRGPVEFDLAHAPEEVGDHYPDVDRELLHACRLLVLAIITTWRWDRDDQLPDGRRLATEWLARIRAAPAHDGLDIATENGPGRQR</sequence>
<dbReference type="RefSeq" id="WP_142231425.1">
    <property type="nucleotide sequence ID" value="NZ_CP022310.1"/>
</dbReference>
<protein>
    <submittedName>
        <fullName evidence="2">Aminoglycoside phosphotransferase</fullName>
    </submittedName>
</protein>
<dbReference type="Gene3D" id="1.10.510.10">
    <property type="entry name" value="Transferase(Phosphotransferase) domain 1"/>
    <property type="match status" value="1"/>
</dbReference>
<evidence type="ECO:0000313" key="3">
    <source>
        <dbReference type="Proteomes" id="UP000316215"/>
    </source>
</evidence>
<feature type="domain" description="Aminoglycoside phosphotransferase" evidence="1">
    <location>
        <begin position="45"/>
        <end position="219"/>
    </location>
</feature>